<keyword evidence="4" id="KW-0732">Signal</keyword>
<dbReference type="MEROPS" id="T03.008"/>
<reference evidence="6" key="1">
    <citation type="journal article" date="2013" name="Science">
        <title>The Amborella genome and the evolution of flowering plants.</title>
        <authorList>
            <consortium name="Amborella Genome Project"/>
        </authorList>
    </citation>
    <scope>NUCLEOTIDE SEQUENCE [LARGE SCALE GENOMIC DNA]</scope>
</reference>
<feature type="binding site" evidence="2">
    <location>
        <position position="464"/>
    </location>
    <ligand>
        <name>L-glutamate</name>
        <dbReference type="ChEBI" id="CHEBI:29985"/>
    </ligand>
</feature>
<dbReference type="EMBL" id="KI394767">
    <property type="protein sequence ID" value="ERN01002.1"/>
    <property type="molecule type" value="Genomic_DNA"/>
</dbReference>
<protein>
    <recommendedName>
        <fullName evidence="3">Glutathione hydrolase</fullName>
        <ecNumber evidence="3">2.3.2.2</ecNumber>
        <ecNumber evidence="3">3.4.19.13</ecNumber>
    </recommendedName>
    <alternativeName>
        <fullName evidence="3">Gamma-glutamyltransferase</fullName>
    </alternativeName>
    <alternativeName>
        <fullName evidence="3">Gamma-glutamyltranspeptidase</fullName>
    </alternativeName>
</protein>
<keyword evidence="3" id="KW-0808">Transferase</keyword>
<dbReference type="STRING" id="13333.W1NTU3"/>
<comment type="pathway">
    <text evidence="3">Sulfur metabolism; glutathione metabolism.</text>
</comment>
<evidence type="ECO:0000256" key="4">
    <source>
        <dbReference type="SAM" id="SignalP"/>
    </source>
</evidence>
<dbReference type="OMA" id="ITANCDY"/>
<keyword evidence="3" id="KW-0012">Acyltransferase</keyword>
<feature type="binding site" evidence="2">
    <location>
        <position position="413"/>
    </location>
    <ligand>
        <name>L-glutamate</name>
        <dbReference type="ChEBI" id="CHEBI:29985"/>
    </ligand>
</feature>
<dbReference type="SUPFAM" id="SSF56235">
    <property type="entry name" value="N-terminal nucleophile aminohydrolases (Ntn hydrolases)"/>
    <property type="match status" value="1"/>
</dbReference>
<feature type="chain" id="PRO_5004807881" description="Glutathione hydrolase" evidence="4">
    <location>
        <begin position="18"/>
        <end position="578"/>
    </location>
</feature>
<dbReference type="eggNOG" id="KOG2410">
    <property type="taxonomic scope" value="Eukaryota"/>
</dbReference>
<comment type="function">
    <text evidence="3">Cleaves the gamma-glutamyl peptide bond of glutathione and glutathione conjugates.</text>
</comment>
<dbReference type="EC" id="2.3.2.2" evidence="3"/>
<dbReference type="AlphaFoldDB" id="W1NTU3"/>
<comment type="catalytic activity">
    <reaction evidence="3">
        <text>an S-substituted glutathione + H2O = an S-substituted L-cysteinylglycine + L-glutamate</text>
        <dbReference type="Rhea" id="RHEA:59468"/>
        <dbReference type="ChEBI" id="CHEBI:15377"/>
        <dbReference type="ChEBI" id="CHEBI:29985"/>
        <dbReference type="ChEBI" id="CHEBI:90779"/>
        <dbReference type="ChEBI" id="CHEBI:143103"/>
        <dbReference type="EC" id="3.4.19.13"/>
    </reaction>
</comment>
<gene>
    <name evidence="5" type="ORF">AMTR_s00002p00123410</name>
</gene>
<dbReference type="PANTHER" id="PTHR11686:SF34">
    <property type="entry name" value="GLUTATHIONE HYDROLASE 1-RELATED"/>
    <property type="match status" value="1"/>
</dbReference>
<dbReference type="GO" id="GO:0005886">
    <property type="term" value="C:plasma membrane"/>
    <property type="evidence" value="ECO:0000318"/>
    <property type="project" value="GO_Central"/>
</dbReference>
<dbReference type="FunFam" id="1.10.246.130:FF:000001">
    <property type="entry name" value="Gamma-glutamyltransferase 5 isoform 1"/>
    <property type="match status" value="1"/>
</dbReference>
<comment type="catalytic activity">
    <reaction evidence="3">
        <text>glutathione + H2O = L-cysteinylglycine + L-glutamate</text>
        <dbReference type="Rhea" id="RHEA:28807"/>
        <dbReference type="ChEBI" id="CHEBI:15377"/>
        <dbReference type="ChEBI" id="CHEBI:29985"/>
        <dbReference type="ChEBI" id="CHEBI:57925"/>
        <dbReference type="ChEBI" id="CHEBI:61694"/>
        <dbReference type="EC" id="3.4.19.13"/>
    </reaction>
</comment>
<dbReference type="Gene3D" id="3.60.20.40">
    <property type="match status" value="1"/>
</dbReference>
<keyword evidence="3" id="KW-0378">Hydrolase</keyword>
<dbReference type="UniPathway" id="UPA00204"/>
<accession>W1NTU3</accession>
<dbReference type="InterPro" id="IPR043137">
    <property type="entry name" value="GGT_ssub_C"/>
</dbReference>
<comment type="catalytic activity">
    <reaction evidence="3">
        <text>an N-terminal (5-L-glutamyl)-[peptide] + an alpha-amino acid = 5-L-glutamyl amino acid + an N-terminal L-alpha-aminoacyl-[peptide]</text>
        <dbReference type="Rhea" id="RHEA:23904"/>
        <dbReference type="Rhea" id="RHEA-COMP:9780"/>
        <dbReference type="Rhea" id="RHEA-COMP:9795"/>
        <dbReference type="ChEBI" id="CHEBI:77644"/>
        <dbReference type="ChEBI" id="CHEBI:78597"/>
        <dbReference type="ChEBI" id="CHEBI:78599"/>
        <dbReference type="ChEBI" id="CHEBI:78608"/>
        <dbReference type="EC" id="2.3.2.2"/>
    </reaction>
</comment>
<dbReference type="EC" id="3.4.19.13" evidence="3"/>
<feature type="binding site" evidence="2">
    <location>
        <begin position="389"/>
        <end position="391"/>
    </location>
    <ligand>
        <name>L-glutamate</name>
        <dbReference type="ChEBI" id="CHEBI:29985"/>
    </ligand>
</feature>
<name>W1NTU3_AMBTC</name>
<evidence type="ECO:0000256" key="1">
    <source>
        <dbReference type="PIRSR" id="PIRSR600101-1"/>
    </source>
</evidence>
<evidence type="ECO:0000256" key="3">
    <source>
        <dbReference type="RuleBase" id="RU368068"/>
    </source>
</evidence>
<proteinExistence type="predicted"/>
<dbReference type="PANTHER" id="PTHR11686">
    <property type="entry name" value="GAMMA GLUTAMYL TRANSPEPTIDASE"/>
    <property type="match status" value="1"/>
</dbReference>
<dbReference type="InterPro" id="IPR029055">
    <property type="entry name" value="Ntn_hydrolases_N"/>
</dbReference>
<dbReference type="HOGENOM" id="CLU_014813_4_3_1"/>
<dbReference type="Proteomes" id="UP000017836">
    <property type="component" value="Unassembled WGS sequence"/>
</dbReference>
<organism evidence="5 6">
    <name type="scientific">Amborella trichopoda</name>
    <dbReference type="NCBI Taxonomy" id="13333"/>
    <lineage>
        <taxon>Eukaryota</taxon>
        <taxon>Viridiplantae</taxon>
        <taxon>Streptophyta</taxon>
        <taxon>Embryophyta</taxon>
        <taxon>Tracheophyta</taxon>
        <taxon>Spermatophyta</taxon>
        <taxon>Magnoliopsida</taxon>
        <taxon>Amborellales</taxon>
        <taxon>Amborellaceae</taxon>
        <taxon>Amborella</taxon>
    </lineage>
</organism>
<evidence type="ECO:0000313" key="5">
    <source>
        <dbReference type="EMBL" id="ERN01002.1"/>
    </source>
</evidence>
<feature type="signal peptide" evidence="4">
    <location>
        <begin position="1"/>
        <end position="17"/>
    </location>
</feature>
<feature type="binding site" evidence="2">
    <location>
        <position position="101"/>
    </location>
    <ligand>
        <name>L-glutamate</name>
        <dbReference type="ChEBI" id="CHEBI:29985"/>
    </ligand>
</feature>
<dbReference type="GO" id="GO:0103068">
    <property type="term" value="F:leukotriene C4 gamma-glutamyl transferase activity"/>
    <property type="evidence" value="ECO:0007669"/>
    <property type="project" value="UniProtKB-EC"/>
</dbReference>
<dbReference type="Gene3D" id="1.10.246.130">
    <property type="match status" value="1"/>
</dbReference>
<dbReference type="Pfam" id="PF01019">
    <property type="entry name" value="G_glu_transpept"/>
    <property type="match status" value="1"/>
</dbReference>
<dbReference type="NCBIfam" id="TIGR00066">
    <property type="entry name" value="g_glut_trans"/>
    <property type="match status" value="1"/>
</dbReference>
<dbReference type="GO" id="GO:0006751">
    <property type="term" value="P:glutathione catabolic process"/>
    <property type="evidence" value="ECO:0000318"/>
    <property type="project" value="GO_Central"/>
</dbReference>
<dbReference type="PRINTS" id="PR01210">
    <property type="entry name" value="GGTRANSPTASE"/>
</dbReference>
<dbReference type="InterPro" id="IPR000101">
    <property type="entry name" value="GGT_peptidase"/>
</dbReference>
<feature type="active site" description="Nucleophile" evidence="1">
    <location>
        <position position="371"/>
    </location>
</feature>
<dbReference type="GO" id="GO:0036374">
    <property type="term" value="F:glutathione hydrolase activity"/>
    <property type="evidence" value="ECO:0000318"/>
    <property type="project" value="GO_Central"/>
</dbReference>
<dbReference type="Gramene" id="ERN01002">
    <property type="protein sequence ID" value="ERN01002"/>
    <property type="gene ID" value="AMTR_s00002p00123410"/>
</dbReference>
<feature type="binding site" evidence="2">
    <location>
        <begin position="442"/>
        <end position="443"/>
    </location>
    <ligand>
        <name>L-glutamate</name>
        <dbReference type="ChEBI" id="CHEBI:29985"/>
    </ligand>
</feature>
<evidence type="ECO:0000313" key="6">
    <source>
        <dbReference type="Proteomes" id="UP000017836"/>
    </source>
</evidence>
<sequence length="578" mass="62736">MWPSLILLLVLFEGISGQSVPGTLINRKEVITKEHGVVAADDGRCSQIGSEILKRGGHAVDASVATALCLTVVSPASSGIGGGAMMLVRSANGSVQAFDMRETAPAAASTDMYANDPTAKEQGGLAVGVPGQVLGLYTVWTKYGKLPWKELVKPAIALAEEGFKISPFLHFQMTQTEAAIRKDEGLREQFMENGNLLKIGDIVRDAKLATTLKKIANEGASVFYTGSVAVDLVHDIREKRGIITMEDFKGYVVKERKPIFAKVMNHEIFTMPPPSSGGVGLIMVLNVLAQYGSAEALSGTLGLHRLVEAMKHMFAERTNLGDSDFVNVEPVISQMLSLNFAKEVKNRINDSTTHNPDFYLERYNQTVDHGTSHMSVVDSERNAVALTSTINNFFGAWFRSRKTGIVLNNQMDDFSIPSNTTSNTTMPPAPANFIKPHKRPLSSTMPTIILKDGQLNAVIGASGGPRIIPANIQVLLNHFVHNMDPFSAILAPRVYHRLIPNFVEYEKWDTVSGDHIEVSLRDRLGLATKGHVLQALAFGAKCQFVVQHLPTMAKGKSIIMGNLTAVSDPRKGGFPAGY</sequence>
<keyword evidence="6" id="KW-1185">Reference proteome</keyword>
<dbReference type="InterPro" id="IPR043138">
    <property type="entry name" value="GGT_lsub"/>
</dbReference>
<dbReference type="OrthoDB" id="2015213at2759"/>
<evidence type="ECO:0000256" key="2">
    <source>
        <dbReference type="PIRSR" id="PIRSR600101-2"/>
    </source>
</evidence>